<keyword evidence="14" id="KW-1185">Reference proteome</keyword>
<evidence type="ECO:0000313" key="13">
    <source>
        <dbReference type="EMBL" id="TWO69541.1"/>
    </source>
</evidence>
<evidence type="ECO:0000256" key="2">
    <source>
        <dbReference type="ARBA" id="ARBA00004429"/>
    </source>
</evidence>
<feature type="domain" description="PAC" evidence="12">
    <location>
        <begin position="360"/>
        <end position="412"/>
    </location>
</feature>
<protein>
    <recommendedName>
        <fullName evidence="3">histidine kinase</fullName>
        <ecNumber evidence="3">2.7.13.3</ecNumber>
    </recommendedName>
</protein>
<comment type="subcellular location">
    <subcellularLocation>
        <location evidence="2">Cell inner membrane</location>
        <topology evidence="2">Multi-pass membrane protein</topology>
    </subcellularLocation>
</comment>
<dbReference type="InterPro" id="IPR000014">
    <property type="entry name" value="PAS"/>
</dbReference>
<evidence type="ECO:0000259" key="9">
    <source>
        <dbReference type="PROSITE" id="PS50109"/>
    </source>
</evidence>
<dbReference type="PROSITE" id="PS50109">
    <property type="entry name" value="HIS_KIN"/>
    <property type="match status" value="1"/>
</dbReference>
<sequence>MVRLKRRRATSNGSFSLTRMVVMLLLVQCAGGRSRAPGWVPQLIHRLGRWGLASKARDYSLGRRFGNSAVPNPAVRATAGGKSARMAAVGPGEHSGADRLQEQREVLGRAGRLLAAADDFGDTLKQSLAACLPALGDFGFFDVAVGNGEVRRTVAAYQGPHIESLLAPTQWVKQTHPELNLCAFSTGDAALHPAIDDAWYGRVAANEQHLGLLRELAFRSMITVPVRYRDELVGALTLFMGSSGRRHDADDLAFAGELAALAAPVVVTARLLEQQRNAEAQLRMQEERLRLAVEAGQVGIWDWDIARQSVTWSDRVYDMHKMARGSDTGGLEGFRSRIHPDDLATVEGALQAALAGGPAYRAEFRTVLANGEVRWIATRGHLVRDGAGQPTRMVGASTDITERMDLLAGERIARAEAEAAQRRVELLSSAGALLAKSLDPEDTLRTIATTVVPGIADWCRIDLLDDEGVLRRRLAYHQDPERAQEALEMARTMRAAPATVGSMAWCIANASDHHGRFDLPPATDDPVLRAFTSHFGMHAHYILPLVARGRTIGAMGVVQAESGRILGRADRALIRELGQRAALALDNARAYAEAEAARRQAESASRAKDEFLAMLGHELRNPLAPIATALELMARRDAKAHVEERRIIGRQVTHLSRLIDDLLDVSRITQGKVELKQVAVEVRTLIAHALEQTQPVYERRAQPVQVRLDAAGARVLGDPTRLTQVLCNLLINAAKFTPPDGRVEVTLRADATWVEIVVEDSGRGIAPELLPHVFDLFVQGRQSIDRRSGGLGLGLAIVRMLVERHGGQVQAASGGDNQGSRFTVRLPALLAQGVTEGEHPMEPATPTLPATPARILIVDDNADAADTLGELLKMVGYEVRVAGDAEAALALVQEDLPQLALLDIGLPGMDGYELAERLRADARTRGIKLVALTGYGRENDRSRALGAQFDEHVVKPVAVDKLFELLGRMLA</sequence>
<keyword evidence="6" id="KW-0418">Kinase</keyword>
<feature type="domain" description="Response regulatory" evidence="10">
    <location>
        <begin position="854"/>
        <end position="970"/>
    </location>
</feature>
<dbReference type="SUPFAM" id="SSF55781">
    <property type="entry name" value="GAF domain-like"/>
    <property type="match status" value="2"/>
</dbReference>
<dbReference type="SMART" id="SM00065">
    <property type="entry name" value="GAF"/>
    <property type="match status" value="2"/>
</dbReference>
<dbReference type="NCBIfam" id="TIGR00229">
    <property type="entry name" value="sensory_box"/>
    <property type="match status" value="1"/>
</dbReference>
<feature type="domain" description="PAS" evidence="11">
    <location>
        <begin position="285"/>
        <end position="357"/>
    </location>
</feature>
<dbReference type="CDD" id="cd00130">
    <property type="entry name" value="PAS"/>
    <property type="match status" value="1"/>
</dbReference>
<dbReference type="InterPro" id="IPR013655">
    <property type="entry name" value="PAS_fold_3"/>
</dbReference>
<dbReference type="SMART" id="SM00388">
    <property type="entry name" value="HisKA"/>
    <property type="match status" value="1"/>
</dbReference>
<dbReference type="SMART" id="SM00387">
    <property type="entry name" value="HATPase_c"/>
    <property type="match status" value="1"/>
</dbReference>
<evidence type="ECO:0000259" key="12">
    <source>
        <dbReference type="PROSITE" id="PS50113"/>
    </source>
</evidence>
<gene>
    <name evidence="13" type="ORF">FN976_19860</name>
</gene>
<feature type="domain" description="Histidine kinase" evidence="9">
    <location>
        <begin position="614"/>
        <end position="830"/>
    </location>
</feature>
<dbReference type="SUPFAM" id="SSF47384">
    <property type="entry name" value="Homodimeric domain of signal transducing histidine kinase"/>
    <property type="match status" value="1"/>
</dbReference>
<comment type="caution">
    <text evidence="13">The sequence shown here is derived from an EMBL/GenBank/DDBJ whole genome shotgun (WGS) entry which is preliminary data.</text>
</comment>
<dbReference type="GO" id="GO:0000155">
    <property type="term" value="F:phosphorelay sensor kinase activity"/>
    <property type="evidence" value="ECO:0007669"/>
    <property type="project" value="InterPro"/>
</dbReference>
<dbReference type="InterPro" id="IPR029016">
    <property type="entry name" value="GAF-like_dom_sf"/>
</dbReference>
<dbReference type="Gene3D" id="3.30.450.20">
    <property type="entry name" value="PAS domain"/>
    <property type="match status" value="1"/>
</dbReference>
<evidence type="ECO:0000256" key="5">
    <source>
        <dbReference type="ARBA" id="ARBA00022679"/>
    </source>
</evidence>
<dbReference type="InterPro" id="IPR003594">
    <property type="entry name" value="HATPase_dom"/>
</dbReference>
<keyword evidence="4 7" id="KW-0597">Phosphoprotein</keyword>
<dbReference type="SUPFAM" id="SSF52172">
    <property type="entry name" value="CheY-like"/>
    <property type="match status" value="1"/>
</dbReference>
<dbReference type="Gene3D" id="2.10.70.100">
    <property type="match status" value="1"/>
</dbReference>
<dbReference type="Gene3D" id="3.30.450.40">
    <property type="match status" value="2"/>
</dbReference>
<dbReference type="CDD" id="cd00082">
    <property type="entry name" value="HisKA"/>
    <property type="match status" value="1"/>
</dbReference>
<accession>A0A562ZMC5</accession>
<dbReference type="InterPro" id="IPR005467">
    <property type="entry name" value="His_kinase_dom"/>
</dbReference>
<dbReference type="InterPro" id="IPR000700">
    <property type="entry name" value="PAS-assoc_C"/>
</dbReference>
<dbReference type="InterPro" id="IPR003018">
    <property type="entry name" value="GAF"/>
</dbReference>
<feature type="coiled-coil region" evidence="8">
    <location>
        <begin position="268"/>
        <end position="295"/>
    </location>
</feature>
<dbReference type="Pfam" id="PF08447">
    <property type="entry name" value="PAS_3"/>
    <property type="match status" value="1"/>
</dbReference>
<dbReference type="PANTHER" id="PTHR43547">
    <property type="entry name" value="TWO-COMPONENT HISTIDINE KINASE"/>
    <property type="match status" value="1"/>
</dbReference>
<evidence type="ECO:0000256" key="1">
    <source>
        <dbReference type="ARBA" id="ARBA00000085"/>
    </source>
</evidence>
<dbReference type="CDD" id="cd00075">
    <property type="entry name" value="HATPase"/>
    <property type="match status" value="1"/>
</dbReference>
<dbReference type="PANTHER" id="PTHR43547:SF2">
    <property type="entry name" value="HYBRID SIGNAL TRANSDUCTION HISTIDINE KINASE C"/>
    <property type="match status" value="1"/>
</dbReference>
<evidence type="ECO:0000256" key="4">
    <source>
        <dbReference type="ARBA" id="ARBA00022553"/>
    </source>
</evidence>
<dbReference type="InterPro" id="IPR004358">
    <property type="entry name" value="Sig_transdc_His_kin-like_C"/>
</dbReference>
<evidence type="ECO:0000259" key="10">
    <source>
        <dbReference type="PROSITE" id="PS50110"/>
    </source>
</evidence>
<dbReference type="AlphaFoldDB" id="A0A562ZMC5"/>
<dbReference type="Gene3D" id="1.10.287.130">
    <property type="match status" value="1"/>
</dbReference>
<dbReference type="InterPro" id="IPR036097">
    <property type="entry name" value="HisK_dim/P_sf"/>
</dbReference>
<dbReference type="InterPro" id="IPR035965">
    <property type="entry name" value="PAS-like_dom_sf"/>
</dbReference>
<dbReference type="PROSITE" id="PS50110">
    <property type="entry name" value="RESPONSE_REGULATORY"/>
    <property type="match status" value="1"/>
</dbReference>
<dbReference type="PROSITE" id="PS50113">
    <property type="entry name" value="PAC"/>
    <property type="match status" value="1"/>
</dbReference>
<dbReference type="SMART" id="SM00086">
    <property type="entry name" value="PAC"/>
    <property type="match status" value="1"/>
</dbReference>
<proteinExistence type="predicted"/>
<dbReference type="PROSITE" id="PS50112">
    <property type="entry name" value="PAS"/>
    <property type="match status" value="1"/>
</dbReference>
<dbReference type="GO" id="GO:0005886">
    <property type="term" value="C:plasma membrane"/>
    <property type="evidence" value="ECO:0007669"/>
    <property type="project" value="UniProtKB-SubCell"/>
</dbReference>
<evidence type="ECO:0000259" key="11">
    <source>
        <dbReference type="PROSITE" id="PS50112"/>
    </source>
</evidence>
<dbReference type="Gene3D" id="3.40.50.2300">
    <property type="match status" value="1"/>
</dbReference>
<dbReference type="Pfam" id="PF02518">
    <property type="entry name" value="HATPase_c"/>
    <property type="match status" value="1"/>
</dbReference>
<dbReference type="SUPFAM" id="SSF55785">
    <property type="entry name" value="PYP-like sensor domain (PAS domain)"/>
    <property type="match status" value="1"/>
</dbReference>
<dbReference type="InterPro" id="IPR011006">
    <property type="entry name" value="CheY-like_superfamily"/>
</dbReference>
<dbReference type="Proteomes" id="UP000318199">
    <property type="component" value="Unassembled WGS sequence"/>
</dbReference>
<dbReference type="CDD" id="cd17580">
    <property type="entry name" value="REC_2_DhkD-like"/>
    <property type="match status" value="1"/>
</dbReference>
<comment type="catalytic activity">
    <reaction evidence="1">
        <text>ATP + protein L-histidine = ADP + protein N-phospho-L-histidine.</text>
        <dbReference type="EC" id="2.7.13.3"/>
    </reaction>
</comment>
<reference evidence="13 14" key="1">
    <citation type="submission" date="2019-07" db="EMBL/GenBank/DDBJ databases">
        <title>Caenimonas sedimenti sp. nov., isolated from activated sludge.</title>
        <authorList>
            <person name="Xu J."/>
        </authorList>
    </citation>
    <scope>NUCLEOTIDE SEQUENCE [LARGE SCALE GENOMIC DNA]</scope>
    <source>
        <strain evidence="13 14">HX-9-20</strain>
    </source>
</reference>
<dbReference type="EMBL" id="VOBQ01000015">
    <property type="protein sequence ID" value="TWO69541.1"/>
    <property type="molecule type" value="Genomic_DNA"/>
</dbReference>
<dbReference type="SUPFAM" id="SSF55874">
    <property type="entry name" value="ATPase domain of HSP90 chaperone/DNA topoisomerase II/histidine kinase"/>
    <property type="match status" value="1"/>
</dbReference>
<dbReference type="OrthoDB" id="8552871at2"/>
<keyword evidence="5" id="KW-0808">Transferase</keyword>
<evidence type="ECO:0000256" key="8">
    <source>
        <dbReference type="SAM" id="Coils"/>
    </source>
</evidence>
<dbReference type="Pfam" id="PF00072">
    <property type="entry name" value="Response_reg"/>
    <property type="match status" value="1"/>
</dbReference>
<dbReference type="InterPro" id="IPR001789">
    <property type="entry name" value="Sig_transdc_resp-reg_receiver"/>
</dbReference>
<dbReference type="PRINTS" id="PR00344">
    <property type="entry name" value="BCTRLSENSOR"/>
</dbReference>
<dbReference type="EC" id="2.7.13.3" evidence="3"/>
<dbReference type="SMART" id="SM00448">
    <property type="entry name" value="REC"/>
    <property type="match status" value="1"/>
</dbReference>
<dbReference type="Pfam" id="PF01590">
    <property type="entry name" value="GAF"/>
    <property type="match status" value="1"/>
</dbReference>
<name>A0A562ZMC5_9BURK</name>
<dbReference type="InterPro" id="IPR036890">
    <property type="entry name" value="HATPase_C_sf"/>
</dbReference>
<evidence type="ECO:0000256" key="3">
    <source>
        <dbReference type="ARBA" id="ARBA00012438"/>
    </source>
</evidence>
<dbReference type="FunFam" id="3.30.565.10:FF:000006">
    <property type="entry name" value="Sensor histidine kinase WalK"/>
    <property type="match status" value="1"/>
</dbReference>
<dbReference type="InterPro" id="IPR003661">
    <property type="entry name" value="HisK_dim/P_dom"/>
</dbReference>
<dbReference type="Gene3D" id="3.30.565.10">
    <property type="entry name" value="Histidine kinase-like ATPase, C-terminal domain"/>
    <property type="match status" value="1"/>
</dbReference>
<evidence type="ECO:0000256" key="6">
    <source>
        <dbReference type="ARBA" id="ARBA00022777"/>
    </source>
</evidence>
<dbReference type="Pfam" id="PF00512">
    <property type="entry name" value="HisKA"/>
    <property type="match status" value="1"/>
</dbReference>
<evidence type="ECO:0000313" key="14">
    <source>
        <dbReference type="Proteomes" id="UP000318199"/>
    </source>
</evidence>
<dbReference type="Pfam" id="PF13185">
    <property type="entry name" value="GAF_2"/>
    <property type="match status" value="1"/>
</dbReference>
<keyword evidence="8" id="KW-0175">Coiled coil</keyword>
<evidence type="ECO:0000256" key="7">
    <source>
        <dbReference type="PROSITE-ProRule" id="PRU00169"/>
    </source>
</evidence>
<feature type="modified residue" description="4-aspartylphosphate" evidence="7">
    <location>
        <position position="903"/>
    </location>
</feature>
<organism evidence="13 14">
    <name type="scientific">Caenimonas sedimenti</name>
    <dbReference type="NCBI Taxonomy" id="2596921"/>
    <lineage>
        <taxon>Bacteria</taxon>
        <taxon>Pseudomonadati</taxon>
        <taxon>Pseudomonadota</taxon>
        <taxon>Betaproteobacteria</taxon>
        <taxon>Burkholderiales</taxon>
        <taxon>Comamonadaceae</taxon>
        <taxon>Caenimonas</taxon>
    </lineage>
</organism>
<dbReference type="InterPro" id="IPR001610">
    <property type="entry name" value="PAC"/>
</dbReference>